<dbReference type="Proteomes" id="UP000596661">
    <property type="component" value="Chromosome 6"/>
</dbReference>
<keyword evidence="2" id="KW-1185">Reference proteome</keyword>
<dbReference type="EnsemblPlants" id="novel_model_5298_5bd9a17a">
    <property type="protein sequence ID" value="cds.novel_model_5298_5bd9a17a"/>
    <property type="gene ID" value="novel_gene_2753_5bd9a17a"/>
</dbReference>
<proteinExistence type="predicted"/>
<reference evidence="1" key="2">
    <citation type="submission" date="2021-03" db="UniProtKB">
        <authorList>
            <consortium name="EnsemblPlants"/>
        </authorList>
    </citation>
    <scope>IDENTIFICATION</scope>
</reference>
<evidence type="ECO:0000313" key="1">
    <source>
        <dbReference type="EnsemblPlants" id="cds.novel_model_5298_5bd9a17a"/>
    </source>
</evidence>
<dbReference type="GO" id="GO:0003677">
    <property type="term" value="F:DNA binding"/>
    <property type="evidence" value="ECO:0007669"/>
    <property type="project" value="TreeGrafter"/>
</dbReference>
<dbReference type="EMBL" id="UZAU01000588">
    <property type="status" value="NOT_ANNOTATED_CDS"/>
    <property type="molecule type" value="Genomic_DNA"/>
</dbReference>
<dbReference type="Gramene" id="novel_model_5298_5bd9a17a">
    <property type="protein sequence ID" value="cds.novel_model_5298_5bd9a17a"/>
    <property type="gene ID" value="novel_gene_2753_5bd9a17a"/>
</dbReference>
<dbReference type="OMA" id="MNDEVNG"/>
<evidence type="ECO:0000313" key="2">
    <source>
        <dbReference type="Proteomes" id="UP000596661"/>
    </source>
</evidence>
<dbReference type="GO" id="GO:0017053">
    <property type="term" value="C:transcription repressor complex"/>
    <property type="evidence" value="ECO:0007669"/>
    <property type="project" value="InterPro"/>
</dbReference>
<dbReference type="PANTHER" id="PTHR21689:SF5">
    <property type="entry name" value="PROTEIN ALWAYS EARLY 1-RELATED"/>
    <property type="match status" value="1"/>
</dbReference>
<name>A0A803R5C5_CANSA</name>
<dbReference type="GO" id="GO:0006357">
    <property type="term" value="P:regulation of transcription by RNA polymerase II"/>
    <property type="evidence" value="ECO:0007669"/>
    <property type="project" value="TreeGrafter"/>
</dbReference>
<dbReference type="GO" id="GO:0005654">
    <property type="term" value="C:nucleoplasm"/>
    <property type="evidence" value="ECO:0007669"/>
    <property type="project" value="TreeGrafter"/>
</dbReference>
<accession>A0A803R5C5</accession>
<dbReference type="PANTHER" id="PTHR21689">
    <property type="entry name" value="LIN-9"/>
    <property type="match status" value="1"/>
</dbReference>
<protein>
    <submittedName>
        <fullName evidence="1">Uncharacterized protein</fullName>
    </submittedName>
</protein>
<dbReference type="AlphaFoldDB" id="A0A803R5C5"/>
<dbReference type="GO" id="GO:0006351">
    <property type="term" value="P:DNA-templated transcription"/>
    <property type="evidence" value="ECO:0007669"/>
    <property type="project" value="InterPro"/>
</dbReference>
<sequence length="291" mass="31758">MDVDCMPSNPMENMPESLRRQNSTIDNFSLTSKEPLPNGNLNFGGPLMFASSGHMEKGPTSINTLGKHGKVSSALHDLRQRNTHPGNVLFPGPKIPINSTTHSNVPSSFDNFSISQDSASNLIEIVKGSTIKAQSMVDAAIQAFSLCKEGEDAYLKIREALDSMDNKLMTSESRALTNKPHEQVNGTSVHRYSLIKSEPVITGDSSASNLRTDSDKSEAKVPSGIITSCVASLLMIQTCTERQYPPSEVAQILDTAVTRLYPLSSQNIQIYREIQSYMGRIKTQILALVPT</sequence>
<organism evidence="1 2">
    <name type="scientific">Cannabis sativa</name>
    <name type="common">Hemp</name>
    <name type="synonym">Marijuana</name>
    <dbReference type="NCBI Taxonomy" id="3483"/>
    <lineage>
        <taxon>Eukaryota</taxon>
        <taxon>Viridiplantae</taxon>
        <taxon>Streptophyta</taxon>
        <taxon>Embryophyta</taxon>
        <taxon>Tracheophyta</taxon>
        <taxon>Spermatophyta</taxon>
        <taxon>Magnoliopsida</taxon>
        <taxon>eudicotyledons</taxon>
        <taxon>Gunneridae</taxon>
        <taxon>Pentapetalae</taxon>
        <taxon>rosids</taxon>
        <taxon>fabids</taxon>
        <taxon>Rosales</taxon>
        <taxon>Cannabaceae</taxon>
        <taxon>Cannabis</taxon>
    </lineage>
</organism>
<dbReference type="GO" id="GO:0051726">
    <property type="term" value="P:regulation of cell cycle"/>
    <property type="evidence" value="ECO:0007669"/>
    <property type="project" value="TreeGrafter"/>
</dbReference>
<reference evidence="1" key="1">
    <citation type="submission" date="2018-11" db="EMBL/GenBank/DDBJ databases">
        <authorList>
            <person name="Grassa J C."/>
        </authorList>
    </citation>
    <scope>NUCLEOTIDE SEQUENCE [LARGE SCALE GENOMIC DNA]</scope>
</reference>
<dbReference type="InterPro" id="IPR010561">
    <property type="entry name" value="LIN-9/ALY1"/>
</dbReference>